<organism evidence="2 3">
    <name type="scientific">Candidatus Propionivibrio aalborgensis</name>
    <dbReference type="NCBI Taxonomy" id="1860101"/>
    <lineage>
        <taxon>Bacteria</taxon>
        <taxon>Pseudomonadati</taxon>
        <taxon>Pseudomonadota</taxon>
        <taxon>Betaproteobacteria</taxon>
        <taxon>Rhodocyclales</taxon>
        <taxon>Rhodocyclaceae</taxon>
        <taxon>Propionivibrio</taxon>
    </lineage>
</organism>
<dbReference type="AlphaFoldDB" id="A0A1A8XRZ9"/>
<dbReference type="Gene3D" id="3.40.50.720">
    <property type="entry name" value="NAD(P)-binding Rossmann-like Domain"/>
    <property type="match status" value="1"/>
</dbReference>
<dbReference type="Pfam" id="PF01370">
    <property type="entry name" value="Epimerase"/>
    <property type="match status" value="1"/>
</dbReference>
<sequence>MNRDGVLLLGGSGFIGRALAERLNAERAVVHIVGRNDGDRLERAIPECGTVIHLASATTPGSSARNPNLELGNLALTLRLLELLQSQPETHLIFFSSGGTVYGNPDRLPVTEDAPIAPLSNHGAGKASQEVFLQAYRARGHAITMVRPSNAYGPGQTLRQGFGLIRTLLEHACCDTPIQIWGDGESVRDFIFIDDIVEATTRLIKLPLDSGTYNLSSGTGYSINQVLGIVEKVCRKPLYTEYRGARGIDVRNVILDNTQLKELLAWAPLVDLEDGVRRTFTWLRQA</sequence>
<protein>
    <submittedName>
        <fullName evidence="2">Nucleoside-diphosphate-sugar epimerase</fullName>
    </submittedName>
</protein>
<dbReference type="RefSeq" id="WP_186410884.1">
    <property type="nucleotide sequence ID" value="NZ_FLQY01000135.1"/>
</dbReference>
<dbReference type="PANTHER" id="PTHR43245:SF53">
    <property type="entry name" value="EPIMERASE-RELATED"/>
    <property type="match status" value="1"/>
</dbReference>
<accession>A0A1A8XRZ9</accession>
<evidence type="ECO:0000313" key="2">
    <source>
        <dbReference type="EMBL" id="SBT07466.1"/>
    </source>
</evidence>
<evidence type="ECO:0000259" key="1">
    <source>
        <dbReference type="Pfam" id="PF01370"/>
    </source>
</evidence>
<dbReference type="InterPro" id="IPR036291">
    <property type="entry name" value="NAD(P)-bd_dom_sf"/>
</dbReference>
<dbReference type="EMBL" id="FLQY01000135">
    <property type="protein sequence ID" value="SBT07466.1"/>
    <property type="molecule type" value="Genomic_DNA"/>
</dbReference>
<evidence type="ECO:0000313" key="3">
    <source>
        <dbReference type="Proteomes" id="UP000199600"/>
    </source>
</evidence>
<proteinExistence type="predicted"/>
<reference evidence="2 3" key="1">
    <citation type="submission" date="2016-06" db="EMBL/GenBank/DDBJ databases">
        <authorList>
            <person name="Kjaerup R.B."/>
            <person name="Dalgaard T.S."/>
            <person name="Juul-Madsen H.R."/>
        </authorList>
    </citation>
    <scope>NUCLEOTIDE SEQUENCE [LARGE SCALE GENOMIC DNA]</scope>
    <source>
        <strain evidence="2">2</strain>
    </source>
</reference>
<dbReference type="Proteomes" id="UP000199600">
    <property type="component" value="Unassembled WGS sequence"/>
</dbReference>
<feature type="domain" description="NAD-dependent epimerase/dehydratase" evidence="1">
    <location>
        <begin position="6"/>
        <end position="214"/>
    </location>
</feature>
<name>A0A1A8XRZ9_9RHOO</name>
<gene>
    <name evidence="2" type="ORF">PROAA_220025</name>
</gene>
<keyword evidence="3" id="KW-1185">Reference proteome</keyword>
<dbReference type="PANTHER" id="PTHR43245">
    <property type="entry name" value="BIFUNCTIONAL POLYMYXIN RESISTANCE PROTEIN ARNA"/>
    <property type="match status" value="1"/>
</dbReference>
<dbReference type="InterPro" id="IPR001509">
    <property type="entry name" value="Epimerase_deHydtase"/>
</dbReference>
<dbReference type="SUPFAM" id="SSF51735">
    <property type="entry name" value="NAD(P)-binding Rossmann-fold domains"/>
    <property type="match status" value="1"/>
</dbReference>
<dbReference type="InterPro" id="IPR050177">
    <property type="entry name" value="Lipid_A_modif_metabolic_enz"/>
</dbReference>